<evidence type="ECO:0000313" key="2">
    <source>
        <dbReference type="Proteomes" id="UP000773462"/>
    </source>
</evidence>
<reference evidence="1 2" key="1">
    <citation type="submission" date="2021-03" db="EMBL/GenBank/DDBJ databases">
        <title>Genomic Encyclopedia of Type Strains, Phase IV (KMG-IV): sequencing the most valuable type-strain genomes for metagenomic binning, comparative biology and taxonomic classification.</title>
        <authorList>
            <person name="Goeker M."/>
        </authorList>
    </citation>
    <scope>NUCLEOTIDE SEQUENCE [LARGE SCALE GENOMIC DNA]</scope>
    <source>
        <strain evidence="1 2">DSM 101953</strain>
    </source>
</reference>
<dbReference type="RefSeq" id="WP_209872747.1">
    <property type="nucleotide sequence ID" value="NZ_JAGGLV010000006.1"/>
</dbReference>
<sequence>MSTAVTTVIFNGANKKTMDLDITLTMTTGQCLEWLKQASWLPGDWEFKCEVSSTGEEWTELGLQVVLADMIQGDGALIRIWPY</sequence>
<gene>
    <name evidence="1" type="ORF">J2Z70_002285</name>
</gene>
<dbReference type="Proteomes" id="UP000773462">
    <property type="component" value="Unassembled WGS sequence"/>
</dbReference>
<protein>
    <submittedName>
        <fullName evidence="1">Uncharacterized protein</fullName>
    </submittedName>
</protein>
<proteinExistence type="predicted"/>
<keyword evidence="2" id="KW-1185">Reference proteome</keyword>
<name>A0ABS4NRS2_9BACL</name>
<dbReference type="EMBL" id="JAGGLV010000006">
    <property type="protein sequence ID" value="MBP2112131.1"/>
    <property type="molecule type" value="Genomic_DNA"/>
</dbReference>
<comment type="caution">
    <text evidence="1">The sequence shown here is derived from an EMBL/GenBank/DDBJ whole genome shotgun (WGS) entry which is preliminary data.</text>
</comment>
<accession>A0ABS4NRS2</accession>
<organism evidence="1 2">
    <name type="scientific">Paenibacillus silagei</name>
    <dbReference type="NCBI Taxonomy" id="1670801"/>
    <lineage>
        <taxon>Bacteria</taxon>
        <taxon>Bacillati</taxon>
        <taxon>Bacillota</taxon>
        <taxon>Bacilli</taxon>
        <taxon>Bacillales</taxon>
        <taxon>Paenibacillaceae</taxon>
        <taxon>Paenibacillus</taxon>
    </lineage>
</organism>
<evidence type="ECO:0000313" key="1">
    <source>
        <dbReference type="EMBL" id="MBP2112131.1"/>
    </source>
</evidence>